<reference evidence="9 10" key="1">
    <citation type="submission" date="2019-06" db="EMBL/GenBank/DDBJ databases">
        <title>Sequencing the genomes of 1000 actinobacteria strains.</title>
        <authorList>
            <person name="Klenk H.-P."/>
        </authorList>
    </citation>
    <scope>NUCLEOTIDE SEQUENCE [LARGE SCALE GENOMIC DNA]</scope>
    <source>
        <strain evidence="9 10">DSM 45043</strain>
    </source>
</reference>
<feature type="transmembrane region" description="Helical" evidence="8">
    <location>
        <begin position="200"/>
        <end position="220"/>
    </location>
</feature>
<feature type="transmembrane region" description="Helical" evidence="8">
    <location>
        <begin position="153"/>
        <end position="174"/>
    </location>
</feature>
<keyword evidence="10" id="KW-1185">Reference proteome</keyword>
<gene>
    <name evidence="9" type="ORF">FHX41_5122</name>
</gene>
<comment type="caution">
    <text evidence="9">The sequence shown here is derived from an EMBL/GenBank/DDBJ whole genome shotgun (WGS) entry which is preliminary data.</text>
</comment>
<dbReference type="InterPro" id="IPR037294">
    <property type="entry name" value="ABC_BtuC-like"/>
</dbReference>
<dbReference type="GO" id="GO:0022857">
    <property type="term" value="F:transmembrane transporter activity"/>
    <property type="evidence" value="ECO:0007669"/>
    <property type="project" value="InterPro"/>
</dbReference>
<evidence type="ECO:0000313" key="10">
    <source>
        <dbReference type="Proteomes" id="UP000316706"/>
    </source>
</evidence>
<feature type="transmembrane region" description="Helical" evidence="8">
    <location>
        <begin position="71"/>
        <end position="88"/>
    </location>
</feature>
<dbReference type="GO" id="GO:0033214">
    <property type="term" value="P:siderophore-iron import into cell"/>
    <property type="evidence" value="ECO:0007669"/>
    <property type="project" value="TreeGrafter"/>
</dbReference>
<feature type="transmembrane region" description="Helical" evidence="8">
    <location>
        <begin position="280"/>
        <end position="297"/>
    </location>
</feature>
<evidence type="ECO:0000256" key="4">
    <source>
        <dbReference type="ARBA" id="ARBA00022475"/>
    </source>
</evidence>
<feature type="transmembrane region" description="Helical" evidence="8">
    <location>
        <begin position="309"/>
        <end position="329"/>
    </location>
</feature>
<keyword evidence="6 8" id="KW-1133">Transmembrane helix</keyword>
<sequence length="337" mass="34044">MTRTDPPGAPARPDRRVALLAGAVVLLAVCAGASLAVGAGGTPPREVWRALTAYAGTDHHVIVRDMRAPRTVLAVCVGAALGAAGALIQTLTRNPLAEPGILGVTSGAGFAITVGTVLGIAGSQTAQLGLALAGAVVASLVVYGVGRTAPLRLVLAGVAFTFVLSGMSLALRLLHPDVLDRFRFWSVGSLAGREQTPYELPLLVIAAALAGALLAARPLAGIALGDDVAHALGARVARTRAAVLALVTVLAAAATAVAGPIAFVGLIVPHLARHAARGSIPWLMTFTMLLGPILLLVSDIGARVLLPTGEVPVAVVTAFLGGPALIWVVRRYGAVQP</sequence>
<evidence type="ECO:0000256" key="3">
    <source>
        <dbReference type="ARBA" id="ARBA00022448"/>
    </source>
</evidence>
<dbReference type="GO" id="GO:0005886">
    <property type="term" value="C:plasma membrane"/>
    <property type="evidence" value="ECO:0007669"/>
    <property type="project" value="UniProtKB-SubCell"/>
</dbReference>
<accession>A0A543ILA1</accession>
<dbReference type="OrthoDB" id="9782305at2"/>
<evidence type="ECO:0000256" key="6">
    <source>
        <dbReference type="ARBA" id="ARBA00022989"/>
    </source>
</evidence>
<keyword evidence="3" id="KW-0813">Transport</keyword>
<organism evidence="9 10">
    <name type="scientific">Actinomadura hallensis</name>
    <dbReference type="NCBI Taxonomy" id="337895"/>
    <lineage>
        <taxon>Bacteria</taxon>
        <taxon>Bacillati</taxon>
        <taxon>Actinomycetota</taxon>
        <taxon>Actinomycetes</taxon>
        <taxon>Streptosporangiales</taxon>
        <taxon>Thermomonosporaceae</taxon>
        <taxon>Actinomadura</taxon>
    </lineage>
</organism>
<dbReference type="Gene3D" id="1.10.3470.10">
    <property type="entry name" value="ABC transporter involved in vitamin B12 uptake, BtuC"/>
    <property type="match status" value="1"/>
</dbReference>
<protein>
    <submittedName>
        <fullName evidence="9">Iron complex transport system permease protein</fullName>
    </submittedName>
</protein>
<evidence type="ECO:0000256" key="2">
    <source>
        <dbReference type="ARBA" id="ARBA00007935"/>
    </source>
</evidence>
<comment type="similarity">
    <text evidence="2">Belongs to the binding-protein-dependent transport system permease family. FecCD subfamily.</text>
</comment>
<evidence type="ECO:0000256" key="7">
    <source>
        <dbReference type="ARBA" id="ARBA00023136"/>
    </source>
</evidence>
<evidence type="ECO:0000256" key="8">
    <source>
        <dbReference type="SAM" id="Phobius"/>
    </source>
</evidence>
<keyword evidence="7 8" id="KW-0472">Membrane</keyword>
<evidence type="ECO:0000256" key="5">
    <source>
        <dbReference type="ARBA" id="ARBA00022692"/>
    </source>
</evidence>
<feature type="transmembrane region" description="Helical" evidence="8">
    <location>
        <begin position="100"/>
        <end position="122"/>
    </location>
</feature>
<dbReference type="CDD" id="cd06550">
    <property type="entry name" value="TM_ABC_iron-siderophores_like"/>
    <property type="match status" value="1"/>
</dbReference>
<dbReference type="PANTHER" id="PTHR30472">
    <property type="entry name" value="FERRIC ENTEROBACTIN TRANSPORT SYSTEM PERMEASE PROTEIN"/>
    <property type="match status" value="1"/>
</dbReference>
<dbReference type="AlphaFoldDB" id="A0A543ILA1"/>
<feature type="transmembrane region" description="Helical" evidence="8">
    <location>
        <begin position="128"/>
        <end position="146"/>
    </location>
</feature>
<comment type="subcellular location">
    <subcellularLocation>
        <location evidence="1">Cell membrane</location>
        <topology evidence="1">Multi-pass membrane protein</topology>
    </subcellularLocation>
</comment>
<dbReference type="EMBL" id="VFPO01000001">
    <property type="protein sequence ID" value="TQM71356.1"/>
    <property type="molecule type" value="Genomic_DNA"/>
</dbReference>
<proteinExistence type="inferred from homology"/>
<dbReference type="InterPro" id="IPR000522">
    <property type="entry name" value="ABC_transptr_permease_BtuC"/>
</dbReference>
<keyword evidence="4" id="KW-1003">Cell membrane</keyword>
<dbReference type="SUPFAM" id="SSF81345">
    <property type="entry name" value="ABC transporter involved in vitamin B12 uptake, BtuC"/>
    <property type="match status" value="1"/>
</dbReference>
<dbReference type="RefSeq" id="WP_141972830.1">
    <property type="nucleotide sequence ID" value="NZ_VFPO01000001.1"/>
</dbReference>
<dbReference type="Proteomes" id="UP000316706">
    <property type="component" value="Unassembled WGS sequence"/>
</dbReference>
<dbReference type="Pfam" id="PF01032">
    <property type="entry name" value="FecCD"/>
    <property type="match status" value="1"/>
</dbReference>
<evidence type="ECO:0000313" key="9">
    <source>
        <dbReference type="EMBL" id="TQM71356.1"/>
    </source>
</evidence>
<keyword evidence="5 8" id="KW-0812">Transmembrane</keyword>
<evidence type="ECO:0000256" key="1">
    <source>
        <dbReference type="ARBA" id="ARBA00004651"/>
    </source>
</evidence>
<feature type="transmembrane region" description="Helical" evidence="8">
    <location>
        <begin position="241"/>
        <end position="268"/>
    </location>
</feature>
<name>A0A543ILA1_9ACTN</name>
<dbReference type="PANTHER" id="PTHR30472:SF1">
    <property type="entry name" value="FE(3+) DICITRATE TRANSPORT SYSTEM PERMEASE PROTEIN FECC-RELATED"/>
    <property type="match status" value="1"/>
</dbReference>